<evidence type="ECO:0000256" key="5">
    <source>
        <dbReference type="ARBA" id="ARBA00022692"/>
    </source>
</evidence>
<evidence type="ECO:0000256" key="10">
    <source>
        <dbReference type="ARBA" id="ARBA00023136"/>
    </source>
</evidence>
<dbReference type="Pfam" id="PF00034">
    <property type="entry name" value="Cytochrom_C"/>
    <property type="match status" value="1"/>
</dbReference>
<dbReference type="RefSeq" id="WP_088650202.1">
    <property type="nucleotide sequence ID" value="NZ_AQQR01000004.1"/>
</dbReference>
<evidence type="ECO:0000256" key="7">
    <source>
        <dbReference type="ARBA" id="ARBA00022982"/>
    </source>
</evidence>
<comment type="subcellular location">
    <subcellularLocation>
        <location evidence="1">Cell membrane</location>
        <topology evidence="1">Single-pass membrane protein</topology>
    </subcellularLocation>
</comment>
<evidence type="ECO:0000256" key="9">
    <source>
        <dbReference type="ARBA" id="ARBA00023004"/>
    </source>
</evidence>
<sequence>MDTMTVTKVAASLCGALLVFMLAGWAAEGIYHVGGHGEAAYVVETGSDDAAEEEVDEGPAFSEVLASADPDKGANVFKKCQACHKLEEGANATGPTLYNVVGRPIGGVDGFGYSDAMASHGGDWTPEALNEFLTKPSNYMPGTAMSFNGLNKIDDRANLVAYLQTIGG</sequence>
<reference evidence="13 14" key="1">
    <citation type="submission" date="2013-04" db="EMBL/GenBank/DDBJ databases">
        <title>Oceanicola sp. 22II1-22F33 Genome Sequencing.</title>
        <authorList>
            <person name="Lai Q."/>
            <person name="Li G."/>
            <person name="Shao Z."/>
        </authorList>
    </citation>
    <scope>NUCLEOTIDE SEQUENCE [LARGE SCALE GENOMIC DNA]</scope>
    <source>
        <strain evidence="13 14">22II1-22F33</strain>
    </source>
</reference>
<comment type="caution">
    <text evidence="13">The sequence shown here is derived from an EMBL/GenBank/DDBJ whole genome shotgun (WGS) entry which is preliminary data.</text>
</comment>
<organism evidence="13 14">
    <name type="scientific">Marinibacterium profundimaris</name>
    <dbReference type="NCBI Taxonomy" id="1679460"/>
    <lineage>
        <taxon>Bacteria</taxon>
        <taxon>Pseudomonadati</taxon>
        <taxon>Pseudomonadota</taxon>
        <taxon>Alphaproteobacteria</taxon>
        <taxon>Rhodobacterales</taxon>
        <taxon>Paracoccaceae</taxon>
        <taxon>Marinibacterium</taxon>
    </lineage>
</organism>
<feature type="domain" description="Cytochrome c" evidence="12">
    <location>
        <begin position="68"/>
        <end position="167"/>
    </location>
</feature>
<dbReference type="SUPFAM" id="SSF46626">
    <property type="entry name" value="Cytochrome c"/>
    <property type="match status" value="1"/>
</dbReference>
<keyword evidence="6 11" id="KW-0479">Metal-binding</keyword>
<evidence type="ECO:0000259" key="12">
    <source>
        <dbReference type="PROSITE" id="PS51007"/>
    </source>
</evidence>
<keyword evidence="14" id="KW-1185">Reference proteome</keyword>
<dbReference type="GO" id="GO:0009055">
    <property type="term" value="F:electron transfer activity"/>
    <property type="evidence" value="ECO:0007669"/>
    <property type="project" value="InterPro"/>
</dbReference>
<keyword evidence="9 11" id="KW-0408">Iron</keyword>
<evidence type="ECO:0000256" key="11">
    <source>
        <dbReference type="PROSITE-ProRule" id="PRU00433"/>
    </source>
</evidence>
<dbReference type="PROSITE" id="PS51007">
    <property type="entry name" value="CYTC"/>
    <property type="match status" value="1"/>
</dbReference>
<evidence type="ECO:0000256" key="1">
    <source>
        <dbReference type="ARBA" id="ARBA00004162"/>
    </source>
</evidence>
<dbReference type="GO" id="GO:0046872">
    <property type="term" value="F:metal ion binding"/>
    <property type="evidence" value="ECO:0007669"/>
    <property type="project" value="UniProtKB-KW"/>
</dbReference>
<proteinExistence type="predicted"/>
<dbReference type="InterPro" id="IPR002327">
    <property type="entry name" value="Cyt_c_1A/1B"/>
</dbReference>
<evidence type="ECO:0000313" key="13">
    <source>
        <dbReference type="EMBL" id="OWU73483.1"/>
    </source>
</evidence>
<keyword evidence="10" id="KW-0472">Membrane</keyword>
<accession>A0A225NIC0</accession>
<dbReference type="GO" id="GO:0020037">
    <property type="term" value="F:heme binding"/>
    <property type="evidence" value="ECO:0007669"/>
    <property type="project" value="InterPro"/>
</dbReference>
<dbReference type="EMBL" id="AQQR01000004">
    <property type="protein sequence ID" value="OWU73483.1"/>
    <property type="molecule type" value="Genomic_DNA"/>
</dbReference>
<evidence type="ECO:0000256" key="3">
    <source>
        <dbReference type="ARBA" id="ARBA00022475"/>
    </source>
</evidence>
<keyword evidence="2" id="KW-0813">Transport</keyword>
<dbReference type="PRINTS" id="PR00604">
    <property type="entry name" value="CYTCHRMECIAB"/>
</dbReference>
<dbReference type="Proteomes" id="UP000215377">
    <property type="component" value="Unassembled WGS sequence"/>
</dbReference>
<keyword evidence="4 11" id="KW-0349">Heme</keyword>
<keyword evidence="5" id="KW-0812">Transmembrane</keyword>
<dbReference type="InterPro" id="IPR009056">
    <property type="entry name" value="Cyt_c-like_dom"/>
</dbReference>
<dbReference type="FunFam" id="1.10.760.10:FF:000026">
    <property type="entry name" value="Cytochrome C, membrane-bound"/>
    <property type="match status" value="1"/>
</dbReference>
<evidence type="ECO:0000256" key="2">
    <source>
        <dbReference type="ARBA" id="ARBA00022448"/>
    </source>
</evidence>
<dbReference type="GO" id="GO:0005886">
    <property type="term" value="C:plasma membrane"/>
    <property type="evidence" value="ECO:0007669"/>
    <property type="project" value="UniProtKB-SubCell"/>
</dbReference>
<dbReference type="PANTHER" id="PTHR11961">
    <property type="entry name" value="CYTOCHROME C"/>
    <property type="match status" value="1"/>
</dbReference>
<dbReference type="OrthoDB" id="9805828at2"/>
<dbReference type="InterPro" id="IPR036909">
    <property type="entry name" value="Cyt_c-like_dom_sf"/>
</dbReference>
<keyword evidence="7" id="KW-0249">Electron transport</keyword>
<protein>
    <submittedName>
        <fullName evidence="13">Cytochrome C</fullName>
    </submittedName>
</protein>
<keyword evidence="8" id="KW-1133">Transmembrane helix</keyword>
<evidence type="ECO:0000256" key="4">
    <source>
        <dbReference type="ARBA" id="ARBA00022617"/>
    </source>
</evidence>
<keyword evidence="3" id="KW-1003">Cell membrane</keyword>
<evidence type="ECO:0000256" key="6">
    <source>
        <dbReference type="ARBA" id="ARBA00022723"/>
    </source>
</evidence>
<evidence type="ECO:0000313" key="14">
    <source>
        <dbReference type="Proteomes" id="UP000215377"/>
    </source>
</evidence>
<gene>
    <name evidence="13" type="ORF">ATO3_12520</name>
</gene>
<dbReference type="AlphaFoldDB" id="A0A225NIC0"/>
<evidence type="ECO:0000256" key="8">
    <source>
        <dbReference type="ARBA" id="ARBA00022989"/>
    </source>
</evidence>
<dbReference type="Gene3D" id="1.10.760.10">
    <property type="entry name" value="Cytochrome c-like domain"/>
    <property type="match status" value="1"/>
</dbReference>
<name>A0A225NIC0_9RHOB</name>